<name>A0A8T0S170_PANVG</name>
<proteinExistence type="predicted"/>
<dbReference type="AlphaFoldDB" id="A0A8T0S170"/>
<accession>A0A8T0S170</accession>
<dbReference type="PANTHER" id="PTHR34380">
    <property type="entry name" value="BNAA03G12380D PROTEIN"/>
    <property type="match status" value="1"/>
</dbReference>
<reference evidence="2" key="1">
    <citation type="submission" date="2020-05" db="EMBL/GenBank/DDBJ databases">
        <title>WGS assembly of Panicum virgatum.</title>
        <authorList>
            <person name="Lovell J.T."/>
            <person name="Jenkins J."/>
            <person name="Shu S."/>
            <person name="Juenger T.E."/>
            <person name="Schmutz J."/>
        </authorList>
    </citation>
    <scope>NUCLEOTIDE SEQUENCE</scope>
    <source>
        <strain evidence="2">AP13</strain>
    </source>
</reference>
<dbReference type="PANTHER" id="PTHR34380:SF2">
    <property type="entry name" value="OS01G0656900 PROTEIN"/>
    <property type="match status" value="1"/>
</dbReference>
<dbReference type="EMBL" id="CM029046">
    <property type="protein sequence ID" value="KAG2590566.1"/>
    <property type="molecule type" value="Genomic_DNA"/>
</dbReference>
<comment type="caution">
    <text evidence="2">The sequence shown here is derived from an EMBL/GenBank/DDBJ whole genome shotgun (WGS) entry which is preliminary data.</text>
</comment>
<feature type="compositionally biased region" description="Basic and acidic residues" evidence="1">
    <location>
        <begin position="285"/>
        <end position="294"/>
    </location>
</feature>
<evidence type="ECO:0000313" key="3">
    <source>
        <dbReference type="Proteomes" id="UP000823388"/>
    </source>
</evidence>
<dbReference type="Proteomes" id="UP000823388">
    <property type="component" value="Chromosome 5N"/>
</dbReference>
<keyword evidence="3" id="KW-1185">Reference proteome</keyword>
<gene>
    <name evidence="2" type="ORF">PVAP13_5NG409900</name>
</gene>
<evidence type="ECO:0000313" key="2">
    <source>
        <dbReference type="EMBL" id="KAG2590566.1"/>
    </source>
</evidence>
<organism evidence="2 3">
    <name type="scientific">Panicum virgatum</name>
    <name type="common">Blackwell switchgrass</name>
    <dbReference type="NCBI Taxonomy" id="38727"/>
    <lineage>
        <taxon>Eukaryota</taxon>
        <taxon>Viridiplantae</taxon>
        <taxon>Streptophyta</taxon>
        <taxon>Embryophyta</taxon>
        <taxon>Tracheophyta</taxon>
        <taxon>Spermatophyta</taxon>
        <taxon>Magnoliopsida</taxon>
        <taxon>Liliopsida</taxon>
        <taxon>Poales</taxon>
        <taxon>Poaceae</taxon>
        <taxon>PACMAD clade</taxon>
        <taxon>Panicoideae</taxon>
        <taxon>Panicodae</taxon>
        <taxon>Paniceae</taxon>
        <taxon>Panicinae</taxon>
        <taxon>Panicum</taxon>
        <taxon>Panicum sect. Hiantes</taxon>
    </lineage>
</organism>
<sequence>MSSGSGSGSGADASDRDAALDRLSGPELVAHLRVTCRRADYDAAARVLAARDRRLADAEARLAEVRPGLADALAQLQALREEYLALRAARCGPTGRPSGSGGAIAGPAPRGDMRTEVIDFCDSRGDDDDGDWEEGEFRPDVAGVSCKAKGRRAGDSCKRKAPVNMDSSDADDEDDRIPLSQLIKKRRGAEPVPNGEPKKGQQDVQANSVGPLGDHPPERPPVNRGDPEPSAGQRAGASPQLKVANLANKKGDICQPREGGGLSRTMPAPPPTDSAAKNSPRKKFSKVDGAEDGGRIGNKGGSAAGPPFQVRTPSHTDTARRIVESARAGADTPNVTTGSAPDATINLVPDTIREQGRTNGGMHKMKAPLETNGIAGKSCVVPGAIREQQKSQSQVLNIDVLSGTNGIGKQSGKLTTCQDNEVSDRGRLRTSDKAVSASLQPNNQLTLHSKQMPVESSLPTSLQQNNLITLHSEQKPVESSLPSEVTRHWKSASDVYTSCLANNDICMQAACALLRQKKLTIQGGRSGYSILSKSDVFRAAGLAEFLLDGNLQGPLKRTAEELVKHDSGGQDLLGRVAMGFSEQLFSIYRNKEDPYFR</sequence>
<feature type="region of interest" description="Disordered" evidence="1">
    <location>
        <begin position="146"/>
        <end position="313"/>
    </location>
</feature>
<evidence type="ECO:0000256" key="1">
    <source>
        <dbReference type="SAM" id="MobiDB-lite"/>
    </source>
</evidence>
<protein>
    <submittedName>
        <fullName evidence="2">Uncharacterized protein</fullName>
    </submittedName>
</protein>